<accession>A0A199UF68</accession>
<protein>
    <submittedName>
        <fullName evidence="4">Putative inactive shikimate kinase like 1, chloroplastic</fullName>
    </submittedName>
</protein>
<dbReference type="Gene3D" id="3.40.50.300">
    <property type="entry name" value="P-loop containing nucleotide triphosphate hydrolases"/>
    <property type="match status" value="1"/>
</dbReference>
<feature type="compositionally biased region" description="Low complexity" evidence="3">
    <location>
        <begin position="19"/>
        <end position="38"/>
    </location>
</feature>
<dbReference type="PRINTS" id="PR01100">
    <property type="entry name" value="SHIKIMTKNASE"/>
</dbReference>
<dbReference type="SUPFAM" id="SSF52540">
    <property type="entry name" value="P-loop containing nucleoside triphosphate hydrolases"/>
    <property type="match status" value="1"/>
</dbReference>
<dbReference type="Pfam" id="PF01202">
    <property type="entry name" value="SKI"/>
    <property type="match status" value="1"/>
</dbReference>
<feature type="compositionally biased region" description="Low complexity" evidence="3">
    <location>
        <begin position="1"/>
        <end position="11"/>
    </location>
</feature>
<dbReference type="Proteomes" id="UP000092600">
    <property type="component" value="Unassembled WGS sequence"/>
</dbReference>
<dbReference type="STRING" id="4615.A0A199UF68"/>
<organism evidence="4 5">
    <name type="scientific">Ananas comosus</name>
    <name type="common">Pineapple</name>
    <name type="synonym">Ananas ananas</name>
    <dbReference type="NCBI Taxonomy" id="4615"/>
    <lineage>
        <taxon>Eukaryota</taxon>
        <taxon>Viridiplantae</taxon>
        <taxon>Streptophyta</taxon>
        <taxon>Embryophyta</taxon>
        <taxon>Tracheophyta</taxon>
        <taxon>Spermatophyta</taxon>
        <taxon>Magnoliopsida</taxon>
        <taxon>Liliopsida</taxon>
        <taxon>Poales</taxon>
        <taxon>Bromeliaceae</taxon>
        <taxon>Bromelioideae</taxon>
        <taxon>Ananas</taxon>
    </lineage>
</organism>
<evidence type="ECO:0000313" key="4">
    <source>
        <dbReference type="EMBL" id="OAY63361.1"/>
    </source>
</evidence>
<keyword evidence="4" id="KW-0808">Transferase</keyword>
<keyword evidence="4" id="KW-0418">Kinase</keyword>
<feature type="compositionally biased region" description="Basic residues" evidence="3">
    <location>
        <begin position="39"/>
        <end position="48"/>
    </location>
</feature>
<comment type="caution">
    <text evidence="4">The sequence shown here is derived from an EMBL/GenBank/DDBJ whole genome shotgun (WGS) entry which is preliminary data.</text>
</comment>
<dbReference type="HAMAP" id="MF_00109">
    <property type="entry name" value="Shikimate_kinase"/>
    <property type="match status" value="1"/>
</dbReference>
<dbReference type="GO" id="GO:0005829">
    <property type="term" value="C:cytosol"/>
    <property type="evidence" value="ECO:0007669"/>
    <property type="project" value="TreeGrafter"/>
</dbReference>
<feature type="region of interest" description="Disordered" evidence="3">
    <location>
        <begin position="1"/>
        <end position="55"/>
    </location>
</feature>
<reference evidence="4 5" key="1">
    <citation type="journal article" date="2016" name="DNA Res.">
        <title>The draft genome of MD-2 pineapple using hybrid error correction of long reads.</title>
        <authorList>
            <person name="Redwan R.M."/>
            <person name="Saidin A."/>
            <person name="Kumar S.V."/>
        </authorList>
    </citation>
    <scope>NUCLEOTIDE SEQUENCE [LARGE SCALE GENOMIC DNA]</scope>
    <source>
        <strain evidence="5">cv. MD2</strain>
        <tissue evidence="4">Leaf</tissue>
    </source>
</reference>
<dbReference type="GO" id="GO:0016301">
    <property type="term" value="F:kinase activity"/>
    <property type="evidence" value="ECO:0007669"/>
    <property type="project" value="UniProtKB-KW"/>
</dbReference>
<dbReference type="PANTHER" id="PTHR21087:SF4">
    <property type="entry name" value="INACTIVE SHIKIMATE KINASE LIKE 1, CHLOROPLASTIC-RELATED"/>
    <property type="match status" value="1"/>
</dbReference>
<evidence type="ECO:0000256" key="1">
    <source>
        <dbReference type="ARBA" id="ARBA00004229"/>
    </source>
</evidence>
<dbReference type="EMBL" id="LSRQ01008350">
    <property type="protein sequence ID" value="OAY63361.1"/>
    <property type="molecule type" value="Genomic_DNA"/>
</dbReference>
<dbReference type="InterPro" id="IPR000623">
    <property type="entry name" value="Shikimate_kinase/TSH1"/>
</dbReference>
<comment type="similarity">
    <text evidence="2">Belongs to the shikimate kinase family.</text>
</comment>
<evidence type="ECO:0000313" key="5">
    <source>
        <dbReference type="Proteomes" id="UP000092600"/>
    </source>
</evidence>
<gene>
    <name evidence="4" type="ORF">ACMD2_12540</name>
</gene>
<dbReference type="AlphaFoldDB" id="A0A199UF68"/>
<dbReference type="InterPro" id="IPR027417">
    <property type="entry name" value="P-loop_NTPase"/>
</dbReference>
<dbReference type="InterPro" id="IPR031322">
    <property type="entry name" value="Shikimate/glucono_kinase"/>
</dbReference>
<name>A0A199UF68_ANACO</name>
<dbReference type="FunFam" id="3.40.50.300:FF:001033">
    <property type="entry name" value="Shikimate kinase 2, chloroplastic"/>
    <property type="match status" value="1"/>
</dbReference>
<sequence length="283" mass="30773">MAMRALSFVAPSSPPPSPLLRSNPPRSLSLFSPKSSPPRLRRSSRHHGSSGGSRMSLAELEPSLVVKKKATEISSDLKGTSIFLVGMNCAMKTSVGKLLADALRYYYFDSSDSLVEQACGGESSAKLFRESDENGFRDSETEVLKQLSSMGRLLVCTGDGAVKSSTNLALLRYGILIWIDVPIELLANEAVNAGASSPSETTLDTSNSDSFLKVLDELSQRYIELKEGYGTADATVSLQKIATKQGYEDLDSVTTEDMVLETLKEIERLTRLKKMMEAAARPF</sequence>
<dbReference type="PANTHER" id="PTHR21087">
    <property type="entry name" value="SHIKIMATE KINASE"/>
    <property type="match status" value="1"/>
</dbReference>
<evidence type="ECO:0000256" key="3">
    <source>
        <dbReference type="SAM" id="MobiDB-lite"/>
    </source>
</evidence>
<dbReference type="GO" id="GO:0009507">
    <property type="term" value="C:chloroplast"/>
    <property type="evidence" value="ECO:0007669"/>
    <property type="project" value="UniProtKB-SubCell"/>
</dbReference>
<comment type="subcellular location">
    <subcellularLocation>
        <location evidence="1">Plastid</location>
        <location evidence="1">Chloroplast</location>
    </subcellularLocation>
</comment>
<proteinExistence type="inferred from homology"/>
<evidence type="ECO:0000256" key="2">
    <source>
        <dbReference type="ARBA" id="ARBA00006997"/>
    </source>
</evidence>